<dbReference type="CDD" id="cd00167">
    <property type="entry name" value="SANT"/>
    <property type="match status" value="1"/>
</dbReference>
<evidence type="ECO:0000313" key="4">
    <source>
        <dbReference type="EMBL" id="CAI9946361.1"/>
    </source>
</evidence>
<reference evidence="4" key="1">
    <citation type="submission" date="2023-06" db="EMBL/GenBank/DDBJ databases">
        <authorList>
            <person name="Kurt Z."/>
        </authorList>
    </citation>
    <scope>NUCLEOTIDE SEQUENCE</scope>
</reference>
<dbReference type="EMBL" id="CAXDID020000089">
    <property type="protein sequence ID" value="CAL6021482.1"/>
    <property type="molecule type" value="Genomic_DNA"/>
</dbReference>
<dbReference type="SMART" id="SM00717">
    <property type="entry name" value="SANT"/>
    <property type="match status" value="1"/>
</dbReference>
<reference evidence="5 6" key="2">
    <citation type="submission" date="2024-07" db="EMBL/GenBank/DDBJ databases">
        <authorList>
            <person name="Akdeniz Z."/>
        </authorList>
    </citation>
    <scope>NUCLEOTIDE SEQUENCE [LARGE SCALE GENOMIC DNA]</scope>
</reference>
<dbReference type="Pfam" id="PF00249">
    <property type="entry name" value="Myb_DNA-binding"/>
    <property type="match status" value="1"/>
</dbReference>
<protein>
    <submittedName>
        <fullName evidence="4">SANT/Myb domain</fullName>
    </submittedName>
    <submittedName>
        <fullName evidence="5">SANT/Myb_domain</fullName>
    </submittedName>
</protein>
<accession>A0AA86UBZ0</accession>
<feature type="domain" description="SANT" evidence="2">
    <location>
        <begin position="191"/>
        <end position="243"/>
    </location>
</feature>
<evidence type="ECO:0000313" key="5">
    <source>
        <dbReference type="EMBL" id="CAL6021482.1"/>
    </source>
</evidence>
<sequence>MNPLNQKTSINNQTCVYSRQNAELIFKIIYIFTQNSFVSKIQQIVKYQVQQLKKFESEYNRYQSTINSVHSLQQRTVDSEAEGLGISTEDSARQRHLEDPVIYRIRRTVIYFVILVCLKFTLETIKLHFGGKLAKRRYLYVDHFATNFQFEMKLPINAQIYFDKRNSKLHGCRLASFDDMTFTYFHFNMSRLVSRWTQEETEQLNGLVMRFKKNFKRVAEHFPARSYNQIRSHYYNEVYRSERDSSKDSQSDSTQISSCDASPLDFSFYAFAELFE</sequence>
<evidence type="ECO:0000259" key="3">
    <source>
        <dbReference type="PROSITE" id="PS51294"/>
    </source>
</evidence>
<evidence type="ECO:0000259" key="1">
    <source>
        <dbReference type="PROSITE" id="PS50090"/>
    </source>
</evidence>
<evidence type="ECO:0000259" key="2">
    <source>
        <dbReference type="PROSITE" id="PS51293"/>
    </source>
</evidence>
<dbReference type="PROSITE" id="PS50090">
    <property type="entry name" value="MYB_LIKE"/>
    <property type="match status" value="1"/>
</dbReference>
<dbReference type="AlphaFoldDB" id="A0AA86UBZ0"/>
<dbReference type="PROSITE" id="PS51293">
    <property type="entry name" value="SANT"/>
    <property type="match status" value="1"/>
</dbReference>
<gene>
    <name evidence="5" type="ORF">HINF_LOCUS28186</name>
    <name evidence="4" type="ORF">HINF_LOCUS34006</name>
</gene>
<comment type="caution">
    <text evidence="4">The sequence shown here is derived from an EMBL/GenBank/DDBJ whole genome shotgun (WGS) entry which is preliminary data.</text>
</comment>
<dbReference type="InterPro" id="IPR001005">
    <property type="entry name" value="SANT/Myb"/>
</dbReference>
<dbReference type="EMBL" id="CATOUU010000762">
    <property type="protein sequence ID" value="CAI9946361.1"/>
    <property type="molecule type" value="Genomic_DNA"/>
</dbReference>
<feature type="domain" description="Myb-like" evidence="1">
    <location>
        <begin position="194"/>
        <end position="238"/>
    </location>
</feature>
<dbReference type="InterPro" id="IPR009057">
    <property type="entry name" value="Homeodomain-like_sf"/>
</dbReference>
<dbReference type="Gene3D" id="1.10.10.60">
    <property type="entry name" value="Homeodomain-like"/>
    <property type="match status" value="1"/>
</dbReference>
<keyword evidence="6" id="KW-1185">Reference proteome</keyword>
<feature type="domain" description="HTH myb-type" evidence="3">
    <location>
        <begin position="188"/>
        <end position="242"/>
    </location>
</feature>
<dbReference type="InterPro" id="IPR017884">
    <property type="entry name" value="SANT_dom"/>
</dbReference>
<organism evidence="4">
    <name type="scientific">Hexamita inflata</name>
    <dbReference type="NCBI Taxonomy" id="28002"/>
    <lineage>
        <taxon>Eukaryota</taxon>
        <taxon>Metamonada</taxon>
        <taxon>Diplomonadida</taxon>
        <taxon>Hexamitidae</taxon>
        <taxon>Hexamitinae</taxon>
        <taxon>Hexamita</taxon>
    </lineage>
</organism>
<dbReference type="SUPFAM" id="SSF46689">
    <property type="entry name" value="Homeodomain-like"/>
    <property type="match status" value="1"/>
</dbReference>
<dbReference type="InterPro" id="IPR017930">
    <property type="entry name" value="Myb_dom"/>
</dbReference>
<evidence type="ECO:0000313" key="6">
    <source>
        <dbReference type="Proteomes" id="UP001642409"/>
    </source>
</evidence>
<proteinExistence type="predicted"/>
<dbReference type="PROSITE" id="PS51294">
    <property type="entry name" value="HTH_MYB"/>
    <property type="match status" value="1"/>
</dbReference>
<dbReference type="Proteomes" id="UP001642409">
    <property type="component" value="Unassembled WGS sequence"/>
</dbReference>
<name>A0AA86UBZ0_9EUKA</name>